<keyword evidence="6" id="KW-0547">Nucleotide-binding</keyword>
<dbReference type="Pfam" id="PF12631">
    <property type="entry name" value="MnmE_helical"/>
    <property type="match status" value="1"/>
</dbReference>
<dbReference type="FunFam" id="3.30.1360.120:FF:000003">
    <property type="entry name" value="tRNA modification GTPase MnmE"/>
    <property type="match status" value="1"/>
</dbReference>
<dbReference type="PANTHER" id="PTHR42714:SF2">
    <property type="entry name" value="TRNA MODIFICATION GTPASE GTPBP3, MITOCHONDRIAL"/>
    <property type="match status" value="1"/>
</dbReference>
<dbReference type="GO" id="GO:0005525">
    <property type="term" value="F:GTP binding"/>
    <property type="evidence" value="ECO:0007669"/>
    <property type="project" value="UniProtKB-KW"/>
</dbReference>
<dbReference type="AlphaFoldDB" id="A0A382B2M0"/>
<keyword evidence="10" id="KW-0342">GTP-binding</keyword>
<dbReference type="InterPro" id="IPR006073">
    <property type="entry name" value="GTP-bd"/>
</dbReference>
<keyword evidence="4" id="KW-0819">tRNA processing</keyword>
<dbReference type="HAMAP" id="MF_00379">
    <property type="entry name" value="GTPase_MnmE"/>
    <property type="match status" value="1"/>
</dbReference>
<dbReference type="NCBIfam" id="TIGR00231">
    <property type="entry name" value="small_GTP"/>
    <property type="match status" value="1"/>
</dbReference>
<dbReference type="GO" id="GO:0046872">
    <property type="term" value="F:metal ion binding"/>
    <property type="evidence" value="ECO:0007669"/>
    <property type="project" value="UniProtKB-KW"/>
</dbReference>
<dbReference type="PANTHER" id="PTHR42714">
    <property type="entry name" value="TRNA MODIFICATION GTPASE GTPBP3"/>
    <property type="match status" value="1"/>
</dbReference>
<dbReference type="Gene3D" id="3.30.1360.120">
    <property type="entry name" value="Probable tRNA modification gtpase trme, domain 1"/>
    <property type="match status" value="1"/>
</dbReference>
<dbReference type="InterPro" id="IPR004520">
    <property type="entry name" value="GTPase_MnmE"/>
</dbReference>
<reference evidence="12" key="1">
    <citation type="submission" date="2018-05" db="EMBL/GenBank/DDBJ databases">
        <authorList>
            <person name="Lanie J.A."/>
            <person name="Ng W.-L."/>
            <person name="Kazmierczak K.M."/>
            <person name="Andrzejewski T.M."/>
            <person name="Davidsen T.M."/>
            <person name="Wayne K.J."/>
            <person name="Tettelin H."/>
            <person name="Glass J.I."/>
            <person name="Rusch D."/>
            <person name="Podicherti R."/>
            <person name="Tsui H.-C.T."/>
            <person name="Winkler M.E."/>
        </authorList>
    </citation>
    <scope>NUCLEOTIDE SEQUENCE</scope>
</reference>
<evidence type="ECO:0000259" key="11">
    <source>
        <dbReference type="PROSITE" id="PS51709"/>
    </source>
</evidence>
<evidence type="ECO:0000256" key="10">
    <source>
        <dbReference type="ARBA" id="ARBA00023134"/>
    </source>
</evidence>
<dbReference type="Pfam" id="PF01926">
    <property type="entry name" value="MMR_HSR1"/>
    <property type="match status" value="1"/>
</dbReference>
<dbReference type="EMBL" id="UINC01027868">
    <property type="protein sequence ID" value="SVB07854.1"/>
    <property type="molecule type" value="Genomic_DNA"/>
</dbReference>
<sequence>MFDETIAAIATPLGQGGLAIIRISGDKALAIADSLFAPGGKSKSQLAKAKSHTLHYGHIVRDERRLDEVMVSVMKAPATFTREDVVEISCHGGIRSTKTVLDAVLDGGARLALPGEFTKRAFLHGRIDLTQAEAVADLIHARTDLALSAANEQLAGKLSQRINQLRDDLMHVLAHVEAHIDFPDEDIEPDTMNGLIARLENAGRFIDELLATANEGQLIRRGIRAAIIGRPNAGKSSLLNQLLGRDRAIVSAVAGTTRDTISEEAQIRGIAVVFIDTAGLQESGDTIEREGIRRSRESLDQADLVLHVLDASEPLTTDDETYLAEFADKPRILVLNKSDLPNQLGREENNGSPSVSVCCLDGQGIEALKDAIRNRVWDGEITSEMLEVMINSRHQEALRRAGGSLQIAREQLRAGTPLDLVAVDLRIGTNAVGEIVGRTTTEDLLDSIFSTFCIGK</sequence>
<keyword evidence="8" id="KW-0460">Magnesium</keyword>
<evidence type="ECO:0000256" key="1">
    <source>
        <dbReference type="ARBA" id="ARBA00004229"/>
    </source>
</evidence>
<dbReference type="PROSITE" id="PS51709">
    <property type="entry name" value="G_TRME"/>
    <property type="match status" value="1"/>
</dbReference>
<dbReference type="NCBIfam" id="NF003661">
    <property type="entry name" value="PRK05291.1-3"/>
    <property type="match status" value="1"/>
</dbReference>
<organism evidence="12">
    <name type="scientific">marine metagenome</name>
    <dbReference type="NCBI Taxonomy" id="408172"/>
    <lineage>
        <taxon>unclassified sequences</taxon>
        <taxon>metagenomes</taxon>
        <taxon>ecological metagenomes</taxon>
    </lineage>
</organism>
<dbReference type="CDD" id="cd04164">
    <property type="entry name" value="trmE"/>
    <property type="match status" value="1"/>
</dbReference>
<dbReference type="Gene3D" id="1.20.120.430">
    <property type="entry name" value="tRNA modification GTPase MnmE domain 2"/>
    <property type="match status" value="1"/>
</dbReference>
<dbReference type="GO" id="GO:0009507">
    <property type="term" value="C:chloroplast"/>
    <property type="evidence" value="ECO:0007669"/>
    <property type="project" value="UniProtKB-SubCell"/>
</dbReference>
<dbReference type="FunFam" id="3.40.50.300:FF:001376">
    <property type="entry name" value="tRNA modification GTPase MnmE"/>
    <property type="match status" value="1"/>
</dbReference>
<dbReference type="InterPro" id="IPR027417">
    <property type="entry name" value="P-loop_NTPase"/>
</dbReference>
<dbReference type="Gene3D" id="3.40.50.300">
    <property type="entry name" value="P-loop containing nucleotide triphosphate hydrolases"/>
    <property type="match status" value="1"/>
</dbReference>
<keyword evidence="5" id="KW-0479">Metal-binding</keyword>
<protein>
    <recommendedName>
        <fullName evidence="11">TrmE-type G domain-containing protein</fullName>
    </recommendedName>
</protein>
<dbReference type="InterPro" id="IPR025867">
    <property type="entry name" value="MnmE_helical"/>
</dbReference>
<evidence type="ECO:0000256" key="6">
    <source>
        <dbReference type="ARBA" id="ARBA00022741"/>
    </source>
</evidence>
<dbReference type="InterPro" id="IPR027368">
    <property type="entry name" value="MnmE_dom2"/>
</dbReference>
<keyword evidence="3" id="KW-0963">Cytoplasm</keyword>
<feature type="domain" description="TrmE-type G" evidence="11">
    <location>
        <begin position="222"/>
        <end position="377"/>
    </location>
</feature>
<evidence type="ECO:0000256" key="9">
    <source>
        <dbReference type="ARBA" id="ARBA00022958"/>
    </source>
</evidence>
<evidence type="ECO:0000313" key="12">
    <source>
        <dbReference type="EMBL" id="SVB07854.1"/>
    </source>
</evidence>
<dbReference type="GO" id="GO:0030488">
    <property type="term" value="P:tRNA methylation"/>
    <property type="evidence" value="ECO:0007669"/>
    <property type="project" value="TreeGrafter"/>
</dbReference>
<comment type="similarity">
    <text evidence="2">Belongs to the TRAFAC class TrmE-Era-EngA-EngB-Septin-like GTPase superfamily. TrmE GTPase family.</text>
</comment>
<keyword evidence="9" id="KW-0630">Potassium</keyword>
<evidence type="ECO:0000256" key="7">
    <source>
        <dbReference type="ARBA" id="ARBA00022801"/>
    </source>
</evidence>
<keyword evidence="7" id="KW-0378">Hydrolase</keyword>
<dbReference type="SUPFAM" id="SSF52540">
    <property type="entry name" value="P-loop containing nucleoside triphosphate hydrolases"/>
    <property type="match status" value="1"/>
</dbReference>
<accession>A0A382B2M0</accession>
<dbReference type="GO" id="GO:0003924">
    <property type="term" value="F:GTPase activity"/>
    <property type="evidence" value="ECO:0007669"/>
    <property type="project" value="InterPro"/>
</dbReference>
<evidence type="ECO:0000256" key="3">
    <source>
        <dbReference type="ARBA" id="ARBA00022490"/>
    </source>
</evidence>
<gene>
    <name evidence="12" type="ORF">METZ01_LOCUS160708</name>
</gene>
<dbReference type="PRINTS" id="PR00326">
    <property type="entry name" value="GTP1OBG"/>
</dbReference>
<dbReference type="GO" id="GO:0005829">
    <property type="term" value="C:cytosol"/>
    <property type="evidence" value="ECO:0007669"/>
    <property type="project" value="TreeGrafter"/>
</dbReference>
<dbReference type="Pfam" id="PF10396">
    <property type="entry name" value="TrmE_N"/>
    <property type="match status" value="1"/>
</dbReference>
<evidence type="ECO:0000256" key="2">
    <source>
        <dbReference type="ARBA" id="ARBA00011043"/>
    </source>
</evidence>
<name>A0A382B2M0_9ZZZZ</name>
<evidence type="ECO:0000256" key="5">
    <source>
        <dbReference type="ARBA" id="ARBA00022723"/>
    </source>
</evidence>
<dbReference type="InterPro" id="IPR018948">
    <property type="entry name" value="GTP-bd_TrmE_N"/>
</dbReference>
<dbReference type="GO" id="GO:0002098">
    <property type="term" value="P:tRNA wobble uridine modification"/>
    <property type="evidence" value="ECO:0007669"/>
    <property type="project" value="TreeGrafter"/>
</dbReference>
<comment type="subcellular location">
    <subcellularLocation>
        <location evidence="1">Plastid</location>
        <location evidence="1">Chloroplast</location>
    </subcellularLocation>
</comment>
<evidence type="ECO:0000256" key="4">
    <source>
        <dbReference type="ARBA" id="ARBA00022694"/>
    </source>
</evidence>
<dbReference type="CDD" id="cd14858">
    <property type="entry name" value="TrmE_N"/>
    <property type="match status" value="1"/>
</dbReference>
<dbReference type="SUPFAM" id="SSF116878">
    <property type="entry name" value="TrmE connector domain"/>
    <property type="match status" value="1"/>
</dbReference>
<dbReference type="InterPro" id="IPR027266">
    <property type="entry name" value="TrmE/GcvT-like"/>
</dbReference>
<proteinExistence type="inferred from homology"/>
<dbReference type="NCBIfam" id="TIGR00450">
    <property type="entry name" value="mnmE_trmE_thdF"/>
    <property type="match status" value="1"/>
</dbReference>
<dbReference type="GO" id="GO:0042802">
    <property type="term" value="F:identical protein binding"/>
    <property type="evidence" value="ECO:0007669"/>
    <property type="project" value="UniProtKB-ARBA"/>
</dbReference>
<dbReference type="InterPro" id="IPR031168">
    <property type="entry name" value="G_TrmE"/>
</dbReference>
<dbReference type="InterPro" id="IPR005225">
    <property type="entry name" value="Small_GTP-bd"/>
</dbReference>
<evidence type="ECO:0000256" key="8">
    <source>
        <dbReference type="ARBA" id="ARBA00022842"/>
    </source>
</evidence>